<dbReference type="InterPro" id="IPR024478">
    <property type="entry name" value="HlyB_4HB_MCP"/>
</dbReference>
<dbReference type="SUPFAM" id="SSF158472">
    <property type="entry name" value="HAMP domain-like"/>
    <property type="match status" value="1"/>
</dbReference>
<dbReference type="HOGENOM" id="CLU_000445_107_27_9"/>
<dbReference type="eggNOG" id="COG5278">
    <property type="taxonomic scope" value="Bacteria"/>
</dbReference>
<evidence type="ECO:0000313" key="9">
    <source>
        <dbReference type="Proteomes" id="UP000000417"/>
    </source>
</evidence>
<keyword evidence="5" id="KW-0812">Transmembrane</keyword>
<evidence type="ECO:0000256" key="4">
    <source>
        <dbReference type="SAM" id="Coils"/>
    </source>
</evidence>
<dbReference type="STRING" id="292459.STH1082"/>
<dbReference type="Pfam" id="PF00015">
    <property type="entry name" value="MCPsignal"/>
    <property type="match status" value="1"/>
</dbReference>
<dbReference type="SMART" id="SM00304">
    <property type="entry name" value="HAMP"/>
    <property type="match status" value="1"/>
</dbReference>
<evidence type="ECO:0000256" key="5">
    <source>
        <dbReference type="SAM" id="Phobius"/>
    </source>
</evidence>
<dbReference type="CDD" id="cd06225">
    <property type="entry name" value="HAMP"/>
    <property type="match status" value="1"/>
</dbReference>
<dbReference type="eggNOG" id="COG0840">
    <property type="taxonomic scope" value="Bacteria"/>
</dbReference>
<evidence type="ECO:0000256" key="3">
    <source>
        <dbReference type="PROSITE-ProRule" id="PRU00284"/>
    </source>
</evidence>
<evidence type="ECO:0000256" key="2">
    <source>
        <dbReference type="ARBA" id="ARBA00029447"/>
    </source>
</evidence>
<feature type="coiled-coil region" evidence="4">
    <location>
        <begin position="505"/>
        <end position="616"/>
    </location>
</feature>
<name>Q67QH6_SYMTH</name>
<comment type="similarity">
    <text evidence="2">Belongs to the methyl-accepting chemotaxis (MCP) protein family.</text>
</comment>
<dbReference type="Proteomes" id="UP000000417">
    <property type="component" value="Chromosome"/>
</dbReference>
<dbReference type="KEGG" id="sth:STH1082"/>
<feature type="domain" description="Methyl-accepting transducer" evidence="6">
    <location>
        <begin position="308"/>
        <end position="565"/>
    </location>
</feature>
<keyword evidence="9" id="KW-1185">Reference proteome</keyword>
<evidence type="ECO:0000313" key="8">
    <source>
        <dbReference type="EMBL" id="BAD40067.1"/>
    </source>
</evidence>
<dbReference type="GO" id="GO:0016020">
    <property type="term" value="C:membrane"/>
    <property type="evidence" value="ECO:0007669"/>
    <property type="project" value="InterPro"/>
</dbReference>
<dbReference type="InterPro" id="IPR004089">
    <property type="entry name" value="MCPsignal_dom"/>
</dbReference>
<feature type="transmembrane region" description="Helical" evidence="5">
    <location>
        <begin position="186"/>
        <end position="207"/>
    </location>
</feature>
<keyword evidence="5" id="KW-1133">Transmembrane helix</keyword>
<accession>Q67QH6</accession>
<dbReference type="RefSeq" id="WP_011195214.1">
    <property type="nucleotide sequence ID" value="NC_006177.1"/>
</dbReference>
<evidence type="ECO:0000256" key="1">
    <source>
        <dbReference type="ARBA" id="ARBA00023224"/>
    </source>
</evidence>
<evidence type="ECO:0000259" key="7">
    <source>
        <dbReference type="PROSITE" id="PS50885"/>
    </source>
</evidence>
<dbReference type="PANTHER" id="PTHR32089:SF112">
    <property type="entry name" value="LYSOZYME-LIKE PROTEIN-RELATED"/>
    <property type="match status" value="1"/>
</dbReference>
<sequence length="622" mass="66257">MRNRIRLNILAKVLASPVLVILLLGTVGGLGYFAMRDVVTTLNELATQEALLEGSKEIQADLLRELAYVRDYIIFTDDASLNSLHTAQENLLVTLDEMLAIAADDSLREQFQTLKQKQEEYAVILQRVEDRVRKGDIDMSTVVLRAEAVPYLNQMLHLADQIIDRVSQDADQARSAMRQYAGTMQYVLLAVVSAGLVVGLALALIVARTIVKPVRSLAEAATRMAAGDLSISEVPVTSRDEVGRTTEAFNLMLRSLRDVVGRINAASQSVMAASEQLAAAADQAANATTGSSQAITQVAAGSSEQAHSTAEANALVRQLRDAIEQIASSAGTASVEVQEAADRQHRMADELDEMTHLAAATARVSTETEARARAAAAVVERALQEIQEVSGEVGQSASRIQELDRLSEQVGAITGLISSIADQTNLLALNAAIEAARAGEHGRGFAVVADEVRKLAEQSAASAQEIADLIRNIQTGTAEAVKAMNRGTERLTKTNELAAQAGSALEEILAAVQQAADEARRIAEKAENVKEQAIAAVQTFTNVAAMTQENTAASEEMAASVEEVAEAVNRIARLAEENAAAAEEVSASVEELTASAEQVASSAQGLKRTAAELRDQVGRFRL</sequence>
<dbReference type="SUPFAM" id="SSF58104">
    <property type="entry name" value="Methyl-accepting chemotaxis protein (MCP) signaling domain"/>
    <property type="match status" value="1"/>
</dbReference>
<dbReference type="PROSITE" id="PS50885">
    <property type="entry name" value="HAMP"/>
    <property type="match status" value="1"/>
</dbReference>
<organism evidence="8 9">
    <name type="scientific">Symbiobacterium thermophilum (strain DSM 24528 / JCM 14929 / IAM 14863 / T)</name>
    <dbReference type="NCBI Taxonomy" id="292459"/>
    <lineage>
        <taxon>Bacteria</taxon>
        <taxon>Bacillati</taxon>
        <taxon>Bacillota</taxon>
        <taxon>Clostridia</taxon>
        <taxon>Eubacteriales</taxon>
        <taxon>Symbiobacteriaceae</taxon>
        <taxon>Symbiobacterium</taxon>
    </lineage>
</organism>
<dbReference type="EMBL" id="AP006840">
    <property type="protein sequence ID" value="BAD40067.1"/>
    <property type="molecule type" value="Genomic_DNA"/>
</dbReference>
<keyword evidence="1 3" id="KW-0807">Transducer</keyword>
<dbReference type="PROSITE" id="PS50111">
    <property type="entry name" value="CHEMOTAXIS_TRANSDUC_2"/>
    <property type="match status" value="1"/>
</dbReference>
<dbReference type="GO" id="GO:0007165">
    <property type="term" value="P:signal transduction"/>
    <property type="evidence" value="ECO:0007669"/>
    <property type="project" value="UniProtKB-KW"/>
</dbReference>
<keyword evidence="4" id="KW-0175">Coiled coil</keyword>
<dbReference type="PANTHER" id="PTHR32089">
    <property type="entry name" value="METHYL-ACCEPTING CHEMOTAXIS PROTEIN MCPB"/>
    <property type="match status" value="1"/>
</dbReference>
<dbReference type="Gene3D" id="6.10.340.10">
    <property type="match status" value="1"/>
</dbReference>
<dbReference type="InterPro" id="IPR003660">
    <property type="entry name" value="HAMP_dom"/>
</dbReference>
<keyword evidence="5" id="KW-0472">Membrane</keyword>
<dbReference type="Pfam" id="PF12729">
    <property type="entry name" value="4HB_MCP_1"/>
    <property type="match status" value="1"/>
</dbReference>
<dbReference type="SMART" id="SM00283">
    <property type="entry name" value="MA"/>
    <property type="match status" value="1"/>
</dbReference>
<dbReference type="AlphaFoldDB" id="Q67QH6"/>
<dbReference type="Gene3D" id="1.10.287.950">
    <property type="entry name" value="Methyl-accepting chemotaxis protein"/>
    <property type="match status" value="1"/>
</dbReference>
<gene>
    <name evidence="8" type="ordered locus">STH1082</name>
</gene>
<evidence type="ECO:0000259" key="6">
    <source>
        <dbReference type="PROSITE" id="PS50111"/>
    </source>
</evidence>
<feature type="domain" description="HAMP" evidence="7">
    <location>
        <begin position="208"/>
        <end position="261"/>
    </location>
</feature>
<reference evidence="8 9" key="1">
    <citation type="journal article" date="2004" name="Nucleic Acids Res.">
        <title>Genome sequence of Symbiobacterium thermophilum, an uncultivable bacterium that depends on microbial commensalism.</title>
        <authorList>
            <person name="Ueda K."/>
            <person name="Yamashita A."/>
            <person name="Ishikawa J."/>
            <person name="Shimada M."/>
            <person name="Watsuji T."/>
            <person name="Morimura K."/>
            <person name="Ikeda H."/>
            <person name="Hattori M."/>
            <person name="Beppu T."/>
        </authorList>
    </citation>
    <scope>NUCLEOTIDE SEQUENCE [LARGE SCALE GENOMIC DNA]</scope>
    <source>
        <strain evidence="9">T / IAM 14863</strain>
    </source>
</reference>
<dbReference type="Pfam" id="PF00672">
    <property type="entry name" value="HAMP"/>
    <property type="match status" value="1"/>
</dbReference>
<protein>
    <submittedName>
        <fullName evidence="8">Methyl-accepting chemotaxis protein</fullName>
    </submittedName>
</protein>
<proteinExistence type="inferred from homology"/>
<dbReference type="OrthoDB" id="9810264at2"/>